<dbReference type="GeneID" id="5003279"/>
<feature type="compositionally biased region" description="Low complexity" evidence="2">
    <location>
        <begin position="505"/>
        <end position="514"/>
    </location>
</feature>
<evidence type="ECO:0000256" key="1">
    <source>
        <dbReference type="ARBA" id="ARBA00022962"/>
    </source>
</evidence>
<dbReference type="Proteomes" id="UP000001568">
    <property type="component" value="Chromosome 8"/>
</dbReference>
<dbReference type="InterPro" id="IPR017932">
    <property type="entry name" value="GATase_2_dom"/>
</dbReference>
<dbReference type="InterPro" id="IPR029055">
    <property type="entry name" value="Ntn_hydrolases_N"/>
</dbReference>
<dbReference type="PROSITE" id="PS51278">
    <property type="entry name" value="GATASE_TYPE_2"/>
    <property type="match status" value="1"/>
</dbReference>
<dbReference type="OrthoDB" id="7832001at2759"/>
<evidence type="ECO:0000313" key="4">
    <source>
        <dbReference type="EMBL" id="ABO97621.1"/>
    </source>
</evidence>
<sequence length="529" mass="58104">MCRWIFYYGEEVCISKLIYGASHGLATMADSAGWTPGCARDAERNHEVNVHGCGIGWYAATRCGMVDKNGLDAYCRPAVYTTVCAPSHDRNLRSLSKSLNASLLFGHVRAAGPGASVHQYNCHPFVRGRYMFMHNGDVAEFKSIRRKLLGHLRDDLFDQISGTTDSELVFSLILNELPSVYEKCEPKTLEKAVFKAICIIIKANKGQANSINIALTDGETIIATRYRNSSHEEPPSLYFHLGPMPGEKAWDLDNAEGLAGFDRLVDRDIHRNTGGPRQRRNPAFQTILQKKIFATQSLLVSSEPLSMTGLANWQLCPPNCMIVAHPTRPTKGRCTREDLLRSLNEGKRPGDPMHEPCSPSKRPNSSDSPVLEIEFRCLEELCDTILSFDKSARTSSEVNLEGMHPALSPTKKAVRRTGSLSELGSEKDPNGIPTPPRSPTPKSDEISKVVKAGGGMLGFSSLSKELRSLNASISPASSGGDKSQVHPNSASRVSVDRHEHEASSIRRSLSISNNMVASSWHEGSRYLSK</sequence>
<dbReference type="KEGG" id="olu:OSTLU_33024"/>
<dbReference type="STRING" id="436017.A4S1A0"/>
<evidence type="ECO:0000256" key="2">
    <source>
        <dbReference type="SAM" id="MobiDB-lite"/>
    </source>
</evidence>
<dbReference type="PANTHER" id="PTHR43187:SF1">
    <property type="entry name" value="GLUTAMINE AMIDOTRANSFERASE DUG3-RELATED"/>
    <property type="match status" value="1"/>
</dbReference>
<dbReference type="RefSeq" id="XP_001419328.1">
    <property type="nucleotide sequence ID" value="XM_001419291.1"/>
</dbReference>
<dbReference type="InterPro" id="IPR052373">
    <property type="entry name" value="Gamma-glu_amide_hydrolase"/>
</dbReference>
<dbReference type="CDD" id="cd01908">
    <property type="entry name" value="YafJ"/>
    <property type="match status" value="1"/>
</dbReference>
<evidence type="ECO:0000313" key="5">
    <source>
        <dbReference type="Proteomes" id="UP000001568"/>
    </source>
</evidence>
<feature type="domain" description="Glutamine amidotransferase type-2" evidence="3">
    <location>
        <begin position="53"/>
        <end position="327"/>
    </location>
</feature>
<keyword evidence="1" id="KW-0315">Glutamine amidotransferase</keyword>
<dbReference type="PANTHER" id="PTHR43187">
    <property type="entry name" value="GLUTAMINE AMIDOTRANSFERASE DUG3-RELATED"/>
    <property type="match status" value="1"/>
</dbReference>
<feature type="compositionally biased region" description="Polar residues" evidence="2">
    <location>
        <begin position="472"/>
        <end position="492"/>
    </location>
</feature>
<feature type="region of interest" description="Disordered" evidence="2">
    <location>
        <begin position="343"/>
        <end position="368"/>
    </location>
</feature>
<evidence type="ECO:0000259" key="3">
    <source>
        <dbReference type="PROSITE" id="PS51278"/>
    </source>
</evidence>
<dbReference type="SUPFAM" id="SSF56235">
    <property type="entry name" value="N-terminal nucleophile aminohydrolases (Ntn hydrolases)"/>
    <property type="match status" value="1"/>
</dbReference>
<feature type="region of interest" description="Disordered" evidence="2">
    <location>
        <begin position="472"/>
        <end position="529"/>
    </location>
</feature>
<dbReference type="OMA" id="CIIIKAN"/>
<dbReference type="Gene3D" id="3.60.20.10">
    <property type="entry name" value="Glutamine Phosphoribosylpyrophosphate, subunit 1, domain 1"/>
    <property type="match status" value="1"/>
</dbReference>
<reference evidence="4 5" key="1">
    <citation type="journal article" date="2007" name="Proc. Natl. Acad. Sci. U.S.A.">
        <title>The tiny eukaryote Ostreococcus provides genomic insights into the paradox of plankton speciation.</title>
        <authorList>
            <person name="Palenik B."/>
            <person name="Grimwood J."/>
            <person name="Aerts A."/>
            <person name="Rouze P."/>
            <person name="Salamov A."/>
            <person name="Putnam N."/>
            <person name="Dupont C."/>
            <person name="Jorgensen R."/>
            <person name="Derelle E."/>
            <person name="Rombauts S."/>
            <person name="Zhou K."/>
            <person name="Otillar R."/>
            <person name="Merchant S.S."/>
            <person name="Podell S."/>
            <person name="Gaasterland T."/>
            <person name="Napoli C."/>
            <person name="Gendler K."/>
            <person name="Manuell A."/>
            <person name="Tai V."/>
            <person name="Vallon O."/>
            <person name="Piganeau G."/>
            <person name="Jancek S."/>
            <person name="Heijde M."/>
            <person name="Jabbari K."/>
            <person name="Bowler C."/>
            <person name="Lohr M."/>
            <person name="Robbens S."/>
            <person name="Werner G."/>
            <person name="Dubchak I."/>
            <person name="Pazour G.J."/>
            <person name="Ren Q."/>
            <person name="Paulsen I."/>
            <person name="Delwiche C."/>
            <person name="Schmutz J."/>
            <person name="Rokhsar D."/>
            <person name="Van de Peer Y."/>
            <person name="Moreau H."/>
            <person name="Grigoriev I.V."/>
        </authorList>
    </citation>
    <scope>NUCLEOTIDE SEQUENCE [LARGE SCALE GENOMIC DNA]</scope>
    <source>
        <strain evidence="4 5">CCE9901</strain>
    </source>
</reference>
<name>A4S1A0_OSTLU</name>
<accession>A4S1A0</accession>
<feature type="compositionally biased region" description="Basic and acidic residues" evidence="2">
    <location>
        <begin position="494"/>
        <end position="504"/>
    </location>
</feature>
<organism evidence="4 5">
    <name type="scientific">Ostreococcus lucimarinus (strain CCE9901)</name>
    <dbReference type="NCBI Taxonomy" id="436017"/>
    <lineage>
        <taxon>Eukaryota</taxon>
        <taxon>Viridiplantae</taxon>
        <taxon>Chlorophyta</taxon>
        <taxon>Mamiellophyceae</taxon>
        <taxon>Mamiellales</taxon>
        <taxon>Bathycoccaceae</taxon>
        <taxon>Ostreococcus</taxon>
    </lineage>
</organism>
<gene>
    <name evidence="4" type="ORF">OSTLU_33024</name>
</gene>
<keyword evidence="5" id="KW-1185">Reference proteome</keyword>
<dbReference type="eggNOG" id="KOG1268">
    <property type="taxonomic scope" value="Eukaryota"/>
</dbReference>
<dbReference type="EMBL" id="CP000588">
    <property type="protein sequence ID" value="ABO97621.1"/>
    <property type="molecule type" value="Genomic_DNA"/>
</dbReference>
<dbReference type="Pfam" id="PF13230">
    <property type="entry name" value="GATase_4"/>
    <property type="match status" value="1"/>
</dbReference>
<feature type="region of interest" description="Disordered" evidence="2">
    <location>
        <begin position="397"/>
        <end position="445"/>
    </location>
</feature>
<proteinExistence type="predicted"/>
<dbReference type="InterPro" id="IPR026869">
    <property type="entry name" value="EgtC-like"/>
</dbReference>
<dbReference type="Gramene" id="ABO97621">
    <property type="protein sequence ID" value="ABO97621"/>
    <property type="gene ID" value="OSTLU_33024"/>
</dbReference>
<dbReference type="HOGENOM" id="CLU_479279_0_0_1"/>
<feature type="compositionally biased region" description="Basic and acidic residues" evidence="2">
    <location>
        <begin position="343"/>
        <end position="354"/>
    </location>
</feature>
<protein>
    <recommendedName>
        <fullName evidence="3">Glutamine amidotransferase type-2 domain-containing protein</fullName>
    </recommendedName>
</protein>
<dbReference type="AlphaFoldDB" id="A4S1A0"/>